<dbReference type="GO" id="GO:0008206">
    <property type="term" value="P:bile acid metabolic process"/>
    <property type="evidence" value="ECO:0007669"/>
    <property type="project" value="UniProtKB-ARBA"/>
</dbReference>
<dbReference type="EMBL" id="FNGM01000032">
    <property type="protein sequence ID" value="SDN21770.1"/>
    <property type="molecule type" value="Genomic_DNA"/>
</dbReference>
<organism evidence="4 6">
    <name type="scientific">Paenibacillus jilunlii</name>
    <dbReference type="NCBI Taxonomy" id="682956"/>
    <lineage>
        <taxon>Bacteria</taxon>
        <taxon>Bacillati</taxon>
        <taxon>Bacillota</taxon>
        <taxon>Bacilli</taxon>
        <taxon>Bacillales</taxon>
        <taxon>Paenibacillaceae</taxon>
        <taxon>Paenibacillus</taxon>
    </lineage>
</organism>
<evidence type="ECO:0000313" key="3">
    <source>
        <dbReference type="EMBL" id="KWX78346.1"/>
    </source>
</evidence>
<proteinExistence type="inferred from homology"/>
<gene>
    <name evidence="3" type="ORF">AML91_05425</name>
    <name evidence="4" type="ORF">SAMN05216191_1327</name>
</gene>
<dbReference type="PANTHER" id="PTHR42760">
    <property type="entry name" value="SHORT-CHAIN DEHYDROGENASES/REDUCTASES FAMILY MEMBER"/>
    <property type="match status" value="1"/>
</dbReference>
<evidence type="ECO:0000313" key="4">
    <source>
        <dbReference type="EMBL" id="SDN21770.1"/>
    </source>
</evidence>
<dbReference type="Proteomes" id="UP000070252">
    <property type="component" value="Unassembled WGS sequence"/>
</dbReference>
<keyword evidence="2" id="KW-0560">Oxidoreductase</keyword>
<dbReference type="SUPFAM" id="SSF51735">
    <property type="entry name" value="NAD(P)-binding Rossmann-fold domains"/>
    <property type="match status" value="1"/>
</dbReference>
<dbReference type="PRINTS" id="PR00080">
    <property type="entry name" value="SDRFAMILY"/>
</dbReference>
<reference evidence="4 6" key="2">
    <citation type="submission" date="2016-10" db="EMBL/GenBank/DDBJ databases">
        <authorList>
            <person name="de Groot N.N."/>
        </authorList>
    </citation>
    <scope>NUCLEOTIDE SEQUENCE [LARGE SCALE GENOMIC DNA]</scope>
    <source>
        <strain evidence="4 6">CGMCC 1.10239</strain>
    </source>
</reference>
<dbReference type="GO" id="GO:0016616">
    <property type="term" value="F:oxidoreductase activity, acting on the CH-OH group of donors, NAD or NADP as acceptor"/>
    <property type="evidence" value="ECO:0007669"/>
    <property type="project" value="TreeGrafter"/>
</dbReference>
<dbReference type="PROSITE" id="PS00061">
    <property type="entry name" value="ADH_SHORT"/>
    <property type="match status" value="1"/>
</dbReference>
<dbReference type="Gene3D" id="3.40.50.720">
    <property type="entry name" value="NAD(P)-binding Rossmann-like Domain"/>
    <property type="match status" value="1"/>
</dbReference>
<protein>
    <submittedName>
        <fullName evidence="4">Gluconate 5-dehydrogenase</fullName>
    </submittedName>
    <submittedName>
        <fullName evidence="3">Short-chain dehydrogenase</fullName>
    </submittedName>
</protein>
<dbReference type="GO" id="GO:0048038">
    <property type="term" value="F:quinone binding"/>
    <property type="evidence" value="ECO:0007669"/>
    <property type="project" value="TreeGrafter"/>
</dbReference>
<dbReference type="AlphaFoldDB" id="A0A1G9ZKC1"/>
<evidence type="ECO:0000313" key="6">
    <source>
        <dbReference type="Proteomes" id="UP000182783"/>
    </source>
</evidence>
<dbReference type="Pfam" id="PF13561">
    <property type="entry name" value="adh_short_C2"/>
    <property type="match status" value="1"/>
</dbReference>
<evidence type="ECO:0000256" key="2">
    <source>
        <dbReference type="ARBA" id="ARBA00023002"/>
    </source>
</evidence>
<dbReference type="EMBL" id="LIPY01000095">
    <property type="protein sequence ID" value="KWX78346.1"/>
    <property type="molecule type" value="Genomic_DNA"/>
</dbReference>
<dbReference type="GO" id="GO:0006633">
    <property type="term" value="P:fatty acid biosynthetic process"/>
    <property type="evidence" value="ECO:0007669"/>
    <property type="project" value="TreeGrafter"/>
</dbReference>
<dbReference type="OrthoDB" id="9803333at2"/>
<reference evidence="3 5" key="1">
    <citation type="submission" date="2015-08" db="EMBL/GenBank/DDBJ databases">
        <title>Genome of Paenibacillus jilunlii.</title>
        <authorList>
            <person name="Sant'Anna F.H."/>
            <person name="Ambrosini A."/>
            <person name="Souza R."/>
            <person name="Bach E."/>
            <person name="Fernandes G."/>
            <person name="Balsanelli E."/>
            <person name="Baura V.A."/>
            <person name="Pedrosa F.O."/>
            <person name="Souza E.M."/>
            <person name="Passaglia L."/>
        </authorList>
    </citation>
    <scope>NUCLEOTIDE SEQUENCE [LARGE SCALE GENOMIC DNA]</scope>
    <source>
        <strain evidence="3 5">DSM 23019</strain>
    </source>
</reference>
<dbReference type="InterPro" id="IPR020904">
    <property type="entry name" value="Sc_DH/Rdtase_CS"/>
</dbReference>
<dbReference type="FunFam" id="3.40.50.720:FF:000084">
    <property type="entry name" value="Short-chain dehydrogenase reductase"/>
    <property type="match status" value="1"/>
</dbReference>
<keyword evidence="5" id="KW-1185">Reference proteome</keyword>
<comment type="similarity">
    <text evidence="1">Belongs to the short-chain dehydrogenases/reductases (SDR) family.</text>
</comment>
<sequence>MTNLFDLTGKKAVIAGASSGIGVQFAEMLAGQGADVAILARRYDKLAAVAEEIGAKYPERRMIPIQCDVRKEDQIIEAVRKVMDAFGQIDILLNNAGVVDAVPVEALEEEAWDRVLDTDLKGVFLMSKHVIRQMKERKYGKIINTASMLGLTASASVPTHSYNAAKGGVIHLTRGVAATYAKYGITVNAIGPSLFRSEMTENTLFTEQALKMYNAVCPMGRPGNPGELNGAVLYFASDASSYTTGQTLFVDGGWTII</sequence>
<accession>A0A1G9ZKC1</accession>
<evidence type="ECO:0000256" key="1">
    <source>
        <dbReference type="ARBA" id="ARBA00006484"/>
    </source>
</evidence>
<evidence type="ECO:0000313" key="5">
    <source>
        <dbReference type="Proteomes" id="UP000070252"/>
    </source>
</evidence>
<dbReference type="InterPro" id="IPR002347">
    <property type="entry name" value="SDR_fam"/>
</dbReference>
<name>A0A1G9ZKC1_9BACL</name>
<dbReference type="PRINTS" id="PR00081">
    <property type="entry name" value="GDHRDH"/>
</dbReference>
<dbReference type="InterPro" id="IPR036291">
    <property type="entry name" value="NAD(P)-bd_dom_sf"/>
</dbReference>
<dbReference type="RefSeq" id="WP_062520805.1">
    <property type="nucleotide sequence ID" value="NZ_CP048429.1"/>
</dbReference>
<dbReference type="Proteomes" id="UP000182783">
    <property type="component" value="Unassembled WGS sequence"/>
</dbReference>
<dbReference type="PANTHER" id="PTHR42760:SF133">
    <property type="entry name" value="3-OXOACYL-[ACYL-CARRIER-PROTEIN] REDUCTASE"/>
    <property type="match status" value="1"/>
</dbReference>